<feature type="signal peptide" evidence="2">
    <location>
        <begin position="1"/>
        <end position="27"/>
    </location>
</feature>
<feature type="compositionally biased region" description="Low complexity" evidence="1">
    <location>
        <begin position="230"/>
        <end position="239"/>
    </location>
</feature>
<keyword evidence="4" id="KW-1185">Reference proteome</keyword>
<dbReference type="PROSITE" id="PS51257">
    <property type="entry name" value="PROKAR_LIPOPROTEIN"/>
    <property type="match status" value="1"/>
</dbReference>
<evidence type="ECO:0000313" key="3">
    <source>
        <dbReference type="EMBL" id="GAA5072746.1"/>
    </source>
</evidence>
<sequence>MFRSRRPALVTALVALLVGAAAGCGDAGGLESAGGTPTAISPARLWPTLRPAASPAWPYDEVQIETVKGITAPGDDIRKVDPAAVVRAEVAAHPDDYTAAKAPYREAAARLADCGKPGAAGARCPVMRPYFRDLTGDGREDMTLGFRLYPTNQTAVRVYTFEQHKLVQVFANDDAVIGVELAGRAVIIRSPAGIAGYEYRTTWSWDADQRAMVFSRDEFLRTGRRKPTRAHTPAATASPSPVPRPTPTPDLTPSGDTG</sequence>
<organism evidence="3 4">
    <name type="scientific">Streptomyces similanensis</name>
    <dbReference type="NCBI Taxonomy" id="1274988"/>
    <lineage>
        <taxon>Bacteria</taxon>
        <taxon>Bacillati</taxon>
        <taxon>Actinomycetota</taxon>
        <taxon>Actinomycetes</taxon>
        <taxon>Kitasatosporales</taxon>
        <taxon>Streptomycetaceae</taxon>
        <taxon>Streptomyces</taxon>
    </lineage>
</organism>
<evidence type="ECO:0000256" key="2">
    <source>
        <dbReference type="SAM" id="SignalP"/>
    </source>
</evidence>
<dbReference type="EMBL" id="BAABKC010000100">
    <property type="protein sequence ID" value="GAA5072746.1"/>
    <property type="molecule type" value="Genomic_DNA"/>
</dbReference>
<protein>
    <recommendedName>
        <fullName evidence="5">Lipoprotein</fullName>
    </recommendedName>
</protein>
<evidence type="ECO:0008006" key="5">
    <source>
        <dbReference type="Google" id="ProtNLM"/>
    </source>
</evidence>
<accession>A0ABP9LB60</accession>
<dbReference type="RefSeq" id="WP_345671172.1">
    <property type="nucleotide sequence ID" value="NZ_BAABKC010000100.1"/>
</dbReference>
<keyword evidence="2" id="KW-0732">Signal</keyword>
<evidence type="ECO:0000313" key="4">
    <source>
        <dbReference type="Proteomes" id="UP001500124"/>
    </source>
</evidence>
<feature type="compositionally biased region" description="Pro residues" evidence="1">
    <location>
        <begin position="240"/>
        <end position="250"/>
    </location>
</feature>
<feature type="chain" id="PRO_5045275490" description="Lipoprotein" evidence="2">
    <location>
        <begin position="28"/>
        <end position="258"/>
    </location>
</feature>
<proteinExistence type="predicted"/>
<gene>
    <name evidence="3" type="ORF">GCM10023336_59710</name>
</gene>
<feature type="region of interest" description="Disordered" evidence="1">
    <location>
        <begin position="222"/>
        <end position="258"/>
    </location>
</feature>
<comment type="caution">
    <text evidence="3">The sequence shown here is derived from an EMBL/GenBank/DDBJ whole genome shotgun (WGS) entry which is preliminary data.</text>
</comment>
<evidence type="ECO:0000256" key="1">
    <source>
        <dbReference type="SAM" id="MobiDB-lite"/>
    </source>
</evidence>
<name>A0ABP9LB60_9ACTN</name>
<dbReference type="Proteomes" id="UP001500124">
    <property type="component" value="Unassembled WGS sequence"/>
</dbReference>
<reference evidence="4" key="1">
    <citation type="journal article" date="2019" name="Int. J. Syst. Evol. Microbiol.">
        <title>The Global Catalogue of Microorganisms (GCM) 10K type strain sequencing project: providing services to taxonomists for standard genome sequencing and annotation.</title>
        <authorList>
            <consortium name="The Broad Institute Genomics Platform"/>
            <consortium name="The Broad Institute Genome Sequencing Center for Infectious Disease"/>
            <person name="Wu L."/>
            <person name="Ma J."/>
        </authorList>
    </citation>
    <scope>NUCLEOTIDE SEQUENCE [LARGE SCALE GENOMIC DNA]</scope>
    <source>
        <strain evidence="4">JCM 18410</strain>
    </source>
</reference>